<name>A0A5N6DEZ5_ASPPA</name>
<dbReference type="Proteomes" id="UP000326532">
    <property type="component" value="Unassembled WGS sequence"/>
</dbReference>
<dbReference type="EMBL" id="ML734998">
    <property type="protein sequence ID" value="KAB8202883.1"/>
    <property type="molecule type" value="Genomic_DNA"/>
</dbReference>
<evidence type="ECO:0000313" key="3">
    <source>
        <dbReference type="EMBL" id="KAB8202883.1"/>
    </source>
</evidence>
<evidence type="ECO:0000256" key="2">
    <source>
        <dbReference type="SAM" id="Phobius"/>
    </source>
</evidence>
<keyword evidence="2" id="KW-1133">Transmembrane helix</keyword>
<dbReference type="VEuPathDB" id="FungiDB:BDV34DRAFT_200235"/>
<keyword evidence="2" id="KW-0812">Transmembrane</keyword>
<protein>
    <submittedName>
        <fullName evidence="3">Uncharacterized protein</fullName>
    </submittedName>
</protein>
<keyword evidence="2" id="KW-0472">Membrane</keyword>
<proteinExistence type="predicted"/>
<feature type="region of interest" description="Disordered" evidence="1">
    <location>
        <begin position="83"/>
        <end position="102"/>
    </location>
</feature>
<keyword evidence="4" id="KW-1185">Reference proteome</keyword>
<accession>A0A5N6DEZ5</accession>
<feature type="transmembrane region" description="Helical" evidence="2">
    <location>
        <begin position="49"/>
        <end position="70"/>
    </location>
</feature>
<feature type="transmembrane region" description="Helical" evidence="2">
    <location>
        <begin position="21"/>
        <end position="43"/>
    </location>
</feature>
<evidence type="ECO:0000256" key="1">
    <source>
        <dbReference type="SAM" id="MobiDB-lite"/>
    </source>
</evidence>
<sequence>MAWYSLFPADLIYVENWIARLFVCLPCCAVVPMPFGTCALIVFLSQLVLGLITIAPWATLIIFDLALYVWRMLTYELPMIGGRARGRQRPRAPSLNERPNGQRRAFVLASYEATGAEKEENNGLKRR</sequence>
<evidence type="ECO:0000313" key="4">
    <source>
        <dbReference type="Proteomes" id="UP000326532"/>
    </source>
</evidence>
<gene>
    <name evidence="3" type="ORF">BDV34DRAFT_200235</name>
</gene>
<reference evidence="3 4" key="1">
    <citation type="submission" date="2019-04" db="EMBL/GenBank/DDBJ databases">
        <title>Fungal friends and foes A comparative genomics study of 23 Aspergillus species from section Flavi.</title>
        <authorList>
            <consortium name="DOE Joint Genome Institute"/>
            <person name="Kjaerbolling I."/>
            <person name="Vesth T.C."/>
            <person name="Frisvad J.C."/>
            <person name="Nybo J.L."/>
            <person name="Theobald S."/>
            <person name="Kildgaard S."/>
            <person name="Petersen T.I."/>
            <person name="Kuo A."/>
            <person name="Sato A."/>
            <person name="Lyhne E.K."/>
            <person name="Kogle M.E."/>
            <person name="Wiebenga A."/>
            <person name="Kun R.S."/>
            <person name="Lubbers R.J."/>
            <person name="Makela M.R."/>
            <person name="Barry K."/>
            <person name="Chovatia M."/>
            <person name="Clum A."/>
            <person name="Daum C."/>
            <person name="Haridas S."/>
            <person name="He G."/>
            <person name="LaButti K."/>
            <person name="Lipzen A."/>
            <person name="Mondo S."/>
            <person name="Pangilinan J."/>
            <person name="Riley R."/>
            <person name="Salamov A."/>
            <person name="Simmons B.A."/>
            <person name="Magnuson J.K."/>
            <person name="Henrissat B."/>
            <person name="Mortensen U.H."/>
            <person name="Larsen T.O."/>
            <person name="De vries R.P."/>
            <person name="Grigoriev I.V."/>
            <person name="Machida M."/>
            <person name="Baker S.E."/>
            <person name="Andersen M.R."/>
        </authorList>
    </citation>
    <scope>NUCLEOTIDE SEQUENCE [LARGE SCALE GENOMIC DNA]</scope>
    <source>
        <strain evidence="3 4">CBS 117618</strain>
    </source>
</reference>
<dbReference type="AlphaFoldDB" id="A0A5N6DEZ5"/>
<dbReference type="OMA" id="TIVPWAF"/>
<organism evidence="3 4">
    <name type="scientific">Aspergillus parasiticus</name>
    <dbReference type="NCBI Taxonomy" id="5067"/>
    <lineage>
        <taxon>Eukaryota</taxon>
        <taxon>Fungi</taxon>
        <taxon>Dikarya</taxon>
        <taxon>Ascomycota</taxon>
        <taxon>Pezizomycotina</taxon>
        <taxon>Eurotiomycetes</taxon>
        <taxon>Eurotiomycetidae</taxon>
        <taxon>Eurotiales</taxon>
        <taxon>Aspergillaceae</taxon>
        <taxon>Aspergillus</taxon>
        <taxon>Aspergillus subgen. Circumdati</taxon>
    </lineage>
</organism>